<comment type="similarity">
    <text evidence="2">Belongs to the HPPK family.</text>
</comment>
<comment type="pathway">
    <text evidence="1">Cofactor biosynthesis; tetrahydrofolate biosynthesis; 2-amino-4-hydroxy-6-hydroxymethyl-7,8-dihydropteridine diphosphate from 7,8-dihydroneopterin triphosphate: step 4/4.</text>
</comment>
<sequence length="157" mass="18360">MNIVYIALGSNLGDRKYYLTRAIDEIEKRIGEIISLSAFYETEPWGFISRYPFLNAVLRVDTEHDAISVLDLTQSIEKDLGRKVKSHGSYQDRCIDIDLLFFNTEILKNDRLELPHPLLQERRFVLEPLVEIAPDLYHPILHKTIKDIWQEFLSVSK</sequence>
<evidence type="ECO:0000256" key="9">
    <source>
        <dbReference type="ARBA" id="ARBA00022909"/>
    </source>
</evidence>
<feature type="domain" description="7,8-dihydro-6-hydroxymethylpterin-pyrophosphokinase" evidence="13">
    <location>
        <begin position="5"/>
        <end position="134"/>
    </location>
</feature>
<organism evidence="14 15">
    <name type="scientific">Coprobacter fastidiosus</name>
    <dbReference type="NCBI Taxonomy" id="1099853"/>
    <lineage>
        <taxon>Bacteria</taxon>
        <taxon>Pseudomonadati</taxon>
        <taxon>Bacteroidota</taxon>
        <taxon>Bacteroidia</taxon>
        <taxon>Bacteroidales</taxon>
        <taxon>Barnesiellaceae</taxon>
        <taxon>Coprobacter</taxon>
    </lineage>
</organism>
<keyword evidence="7 14" id="KW-0418">Kinase</keyword>
<dbReference type="GO" id="GO:0016301">
    <property type="term" value="F:kinase activity"/>
    <property type="evidence" value="ECO:0007669"/>
    <property type="project" value="UniProtKB-KW"/>
</dbReference>
<reference evidence="14 15" key="1">
    <citation type="journal article" date="2018" name="Nat. Biotechnol.">
        <title>A standardized bacterial taxonomy based on genome phylogeny substantially revises the tree of life.</title>
        <authorList>
            <person name="Parks D.H."/>
            <person name="Chuvochina M."/>
            <person name="Waite D.W."/>
            <person name="Rinke C."/>
            <person name="Skarshewski A."/>
            <person name="Chaumeil P.A."/>
            <person name="Hugenholtz P."/>
        </authorList>
    </citation>
    <scope>NUCLEOTIDE SEQUENCE [LARGE SCALE GENOMIC DNA]</scope>
    <source>
        <strain evidence="14">UBA11482</strain>
    </source>
</reference>
<name>A0A354M0A6_9BACT</name>
<evidence type="ECO:0000256" key="3">
    <source>
        <dbReference type="ARBA" id="ARBA00013253"/>
    </source>
</evidence>
<dbReference type="PANTHER" id="PTHR43071:SF1">
    <property type="entry name" value="2-AMINO-4-HYDROXY-6-HYDROXYMETHYLDIHYDROPTERIDINE PYROPHOSPHOKINASE"/>
    <property type="match status" value="1"/>
</dbReference>
<dbReference type="Pfam" id="PF01288">
    <property type="entry name" value="HPPK"/>
    <property type="match status" value="1"/>
</dbReference>
<dbReference type="Proteomes" id="UP000262954">
    <property type="component" value="Unassembled WGS sequence"/>
</dbReference>
<dbReference type="GO" id="GO:0003848">
    <property type="term" value="F:2-amino-4-hydroxy-6-hydroxymethyldihydropteridine diphosphokinase activity"/>
    <property type="evidence" value="ECO:0007669"/>
    <property type="project" value="UniProtKB-EC"/>
</dbReference>
<proteinExistence type="inferred from homology"/>
<evidence type="ECO:0000313" key="15">
    <source>
        <dbReference type="Proteomes" id="UP000262954"/>
    </source>
</evidence>
<gene>
    <name evidence="14" type="primary">folK</name>
    <name evidence="14" type="ORF">DDY73_02970</name>
</gene>
<evidence type="ECO:0000256" key="4">
    <source>
        <dbReference type="ARBA" id="ARBA00016218"/>
    </source>
</evidence>
<comment type="caution">
    <text evidence="14">The sequence shown here is derived from an EMBL/GenBank/DDBJ whole genome shotgun (WGS) entry which is preliminary data.</text>
</comment>
<evidence type="ECO:0000256" key="6">
    <source>
        <dbReference type="ARBA" id="ARBA00022741"/>
    </source>
</evidence>
<keyword evidence="9" id="KW-0289">Folate biosynthesis</keyword>
<comment type="function">
    <text evidence="10">Catalyzes the transfer of pyrophosphate from adenosine triphosphate (ATP) to 6-hydroxymethyl-7,8-dihydropterin, an enzymatic step in folate biosynthesis pathway.</text>
</comment>
<keyword evidence="5" id="KW-0808">Transferase</keyword>
<evidence type="ECO:0000256" key="2">
    <source>
        <dbReference type="ARBA" id="ARBA00005810"/>
    </source>
</evidence>
<evidence type="ECO:0000256" key="10">
    <source>
        <dbReference type="ARBA" id="ARBA00029409"/>
    </source>
</evidence>
<dbReference type="InterPro" id="IPR000550">
    <property type="entry name" value="Hppk"/>
</dbReference>
<dbReference type="GO" id="GO:0046656">
    <property type="term" value="P:folic acid biosynthetic process"/>
    <property type="evidence" value="ECO:0007669"/>
    <property type="project" value="UniProtKB-KW"/>
</dbReference>
<dbReference type="EMBL" id="DNWC01000043">
    <property type="protein sequence ID" value="HBJ07945.1"/>
    <property type="molecule type" value="Genomic_DNA"/>
</dbReference>
<evidence type="ECO:0000256" key="12">
    <source>
        <dbReference type="ARBA" id="ARBA00033413"/>
    </source>
</evidence>
<dbReference type="GO" id="GO:0046654">
    <property type="term" value="P:tetrahydrofolate biosynthetic process"/>
    <property type="evidence" value="ECO:0007669"/>
    <property type="project" value="UniProtKB-UniPathway"/>
</dbReference>
<dbReference type="Gene3D" id="3.30.70.560">
    <property type="entry name" value="7,8-Dihydro-6-hydroxymethylpterin-pyrophosphokinase HPPK"/>
    <property type="match status" value="1"/>
</dbReference>
<dbReference type="AlphaFoldDB" id="A0A354M0A6"/>
<evidence type="ECO:0000313" key="14">
    <source>
        <dbReference type="EMBL" id="HBJ07945.1"/>
    </source>
</evidence>
<evidence type="ECO:0000259" key="13">
    <source>
        <dbReference type="Pfam" id="PF01288"/>
    </source>
</evidence>
<accession>A0A354M0A6</accession>
<dbReference type="InterPro" id="IPR035907">
    <property type="entry name" value="Hppk_sf"/>
</dbReference>
<dbReference type="GO" id="GO:0005524">
    <property type="term" value="F:ATP binding"/>
    <property type="evidence" value="ECO:0007669"/>
    <property type="project" value="UniProtKB-KW"/>
</dbReference>
<dbReference type="UniPathway" id="UPA00077">
    <property type="reaction ID" value="UER00155"/>
</dbReference>
<evidence type="ECO:0000256" key="7">
    <source>
        <dbReference type="ARBA" id="ARBA00022777"/>
    </source>
</evidence>
<dbReference type="RefSeq" id="WP_022391236.1">
    <property type="nucleotide sequence ID" value="NZ_AP028032.1"/>
</dbReference>
<dbReference type="SUPFAM" id="SSF55083">
    <property type="entry name" value="6-hydroxymethyl-7,8-dihydropterin pyrophosphokinase, HPPK"/>
    <property type="match status" value="1"/>
</dbReference>
<dbReference type="PANTHER" id="PTHR43071">
    <property type="entry name" value="2-AMINO-4-HYDROXY-6-HYDROXYMETHYLDIHYDROPTERIDINE PYROPHOSPHOKINASE"/>
    <property type="match status" value="1"/>
</dbReference>
<dbReference type="NCBIfam" id="TIGR01498">
    <property type="entry name" value="folK"/>
    <property type="match status" value="1"/>
</dbReference>
<evidence type="ECO:0000256" key="8">
    <source>
        <dbReference type="ARBA" id="ARBA00022840"/>
    </source>
</evidence>
<dbReference type="GeneID" id="92928959"/>
<keyword evidence="6" id="KW-0547">Nucleotide-binding</keyword>
<evidence type="ECO:0000256" key="1">
    <source>
        <dbReference type="ARBA" id="ARBA00005051"/>
    </source>
</evidence>
<evidence type="ECO:0000256" key="11">
    <source>
        <dbReference type="ARBA" id="ARBA00029766"/>
    </source>
</evidence>
<dbReference type="EC" id="2.7.6.3" evidence="3"/>
<dbReference type="CDD" id="cd00483">
    <property type="entry name" value="HPPK"/>
    <property type="match status" value="1"/>
</dbReference>
<keyword evidence="8" id="KW-0067">ATP-binding</keyword>
<evidence type="ECO:0000256" key="5">
    <source>
        <dbReference type="ARBA" id="ARBA00022679"/>
    </source>
</evidence>
<protein>
    <recommendedName>
        <fullName evidence="4">2-amino-4-hydroxy-6-hydroxymethyldihydropteridine pyrophosphokinase</fullName>
        <ecNumber evidence="3">2.7.6.3</ecNumber>
    </recommendedName>
    <alternativeName>
        <fullName evidence="11">6-hydroxymethyl-7,8-dihydropterin pyrophosphokinase</fullName>
    </alternativeName>
    <alternativeName>
        <fullName evidence="12">7,8-dihydro-6-hydroxymethylpterin-pyrophosphokinase</fullName>
    </alternativeName>
</protein>